<accession>A0A1S3ZQJ7</accession>
<dbReference type="Pfam" id="PF03732">
    <property type="entry name" value="Retrotrans_gag"/>
    <property type="match status" value="1"/>
</dbReference>
<sequence length="360" mass="41131">MALFEDIYARKCRSPVGWFEHGETQLLCPDKVQNVLEKVALIRKCLRTEVDKNPLQIRALALPPRLFVVHHVFHVSILRRYVRDHSHKIQPKDVKLDENLTYEEGLIVILDRQVRQLRSKKIPSQGIELVADEFIRVDLIVEVRSYQNRAQTSRQVTFQPEVLNAGQPQATMPDRVQELVVHDAPPLVLAVVPTVTLPADVVLKLLNVLEALVPTEDGLPAPQSTSHVQAQVLLNVAAPQMAPQQIVQPVANTGQSKDLKNFMDLKPPELDVTQASIGAQKFIQHCENILTTLALKETRWGEFTTFLFLGFAESWWNSDQRGRQAGLPPITWSEFSIMFMDRFLPLSKRENMRRHFEKLR</sequence>
<dbReference type="OrthoDB" id="1305511at2759"/>
<dbReference type="KEGG" id="nta:107789354"/>
<protein>
    <recommendedName>
        <fullName evidence="1">Retrotransposon gag domain-containing protein</fullName>
    </recommendedName>
</protein>
<name>A0A1S3ZQJ7_TOBAC</name>
<dbReference type="AlphaFoldDB" id="A0A1S3ZQJ7"/>
<dbReference type="RefSeq" id="XP_016466637.1">
    <property type="nucleotide sequence ID" value="XM_016611151.1"/>
</dbReference>
<evidence type="ECO:0000259" key="1">
    <source>
        <dbReference type="Pfam" id="PF03732"/>
    </source>
</evidence>
<proteinExistence type="predicted"/>
<reference evidence="2" key="1">
    <citation type="submission" date="2025-08" db="UniProtKB">
        <authorList>
            <consortium name="RefSeq"/>
        </authorList>
    </citation>
    <scope>IDENTIFICATION</scope>
</reference>
<organism evidence="2">
    <name type="scientific">Nicotiana tabacum</name>
    <name type="common">Common tobacco</name>
    <dbReference type="NCBI Taxonomy" id="4097"/>
    <lineage>
        <taxon>Eukaryota</taxon>
        <taxon>Viridiplantae</taxon>
        <taxon>Streptophyta</taxon>
        <taxon>Embryophyta</taxon>
        <taxon>Tracheophyta</taxon>
        <taxon>Spermatophyta</taxon>
        <taxon>Magnoliopsida</taxon>
        <taxon>eudicotyledons</taxon>
        <taxon>Gunneridae</taxon>
        <taxon>Pentapetalae</taxon>
        <taxon>asterids</taxon>
        <taxon>lamiids</taxon>
        <taxon>Solanales</taxon>
        <taxon>Solanaceae</taxon>
        <taxon>Nicotianoideae</taxon>
        <taxon>Nicotianeae</taxon>
        <taxon>Nicotiana</taxon>
    </lineage>
</organism>
<dbReference type="PaxDb" id="4097-A0A1S3ZQJ7"/>
<evidence type="ECO:0000313" key="2">
    <source>
        <dbReference type="RefSeq" id="XP_016466637.1"/>
    </source>
</evidence>
<feature type="domain" description="Retrotransposon gag" evidence="1">
    <location>
        <begin position="303"/>
        <end position="360"/>
    </location>
</feature>
<gene>
    <name evidence="2" type="primary">LOC107789354</name>
</gene>
<dbReference type="PANTHER" id="PTHR46148">
    <property type="entry name" value="CHROMO DOMAIN-CONTAINING PROTEIN"/>
    <property type="match status" value="1"/>
</dbReference>
<dbReference type="InterPro" id="IPR005162">
    <property type="entry name" value="Retrotrans_gag_dom"/>
</dbReference>
<dbReference type="PANTHER" id="PTHR46148:SF57">
    <property type="entry name" value="OS12G0499874 PROTEIN"/>
    <property type="match status" value="1"/>
</dbReference>